<evidence type="ECO:0000256" key="1">
    <source>
        <dbReference type="SAM" id="Coils"/>
    </source>
</evidence>
<evidence type="ECO:0000256" key="2">
    <source>
        <dbReference type="SAM" id="MobiDB-lite"/>
    </source>
</evidence>
<feature type="region of interest" description="Disordered" evidence="2">
    <location>
        <begin position="1"/>
        <end position="22"/>
    </location>
</feature>
<dbReference type="RefSeq" id="WP_211469853.1">
    <property type="nucleotide sequence ID" value="NZ_JAGSXH010000086.1"/>
</dbReference>
<dbReference type="EMBL" id="JAGSXH010000086">
    <property type="protein sequence ID" value="MBS2965499.1"/>
    <property type="molecule type" value="Genomic_DNA"/>
</dbReference>
<evidence type="ECO:0000313" key="3">
    <source>
        <dbReference type="EMBL" id="MBS2965499.1"/>
    </source>
</evidence>
<dbReference type="AlphaFoldDB" id="A0A8J8BG85"/>
<dbReference type="Proteomes" id="UP000677913">
    <property type="component" value="Unassembled WGS sequence"/>
</dbReference>
<feature type="compositionally biased region" description="Basic residues" evidence="2">
    <location>
        <begin position="12"/>
        <end position="22"/>
    </location>
</feature>
<keyword evidence="4" id="KW-1185">Reference proteome</keyword>
<comment type="caution">
    <text evidence="3">The sequence shown here is derived from an EMBL/GenBank/DDBJ whole genome shotgun (WGS) entry which is preliminary data.</text>
</comment>
<name>A0A8J8BG85_9ACTN</name>
<feature type="coiled-coil region" evidence="1">
    <location>
        <begin position="82"/>
        <end position="109"/>
    </location>
</feature>
<keyword evidence="1" id="KW-0175">Coiled coil</keyword>
<accession>A0A8J8BG85</accession>
<gene>
    <name evidence="3" type="ORF">KGA66_20790</name>
</gene>
<sequence>MDPEGHEAVPGPRRRGGRRSAARGVRRAAWNLRFASTGARVPAAMVVESAALLRAAVEEVCWQVAVDEWLSARPRRWRRRAYAAWAAQLKDLERRREQLRRLVEAEVLAC</sequence>
<protein>
    <submittedName>
        <fullName evidence="3">Uncharacterized protein</fullName>
    </submittedName>
</protein>
<reference evidence="3" key="1">
    <citation type="submission" date="2021-04" db="EMBL/GenBank/DDBJ databases">
        <title>Genome based classification of Actinospica acidithermotolerans sp. nov., an actinobacterium isolated from an Indonesian hot spring.</title>
        <authorList>
            <person name="Kusuma A.B."/>
            <person name="Putra K.E."/>
            <person name="Nafisah S."/>
            <person name="Loh J."/>
            <person name="Nouioui I."/>
            <person name="Goodfellow M."/>
        </authorList>
    </citation>
    <scope>NUCLEOTIDE SEQUENCE</scope>
    <source>
        <strain evidence="3">DSM 45618</strain>
    </source>
</reference>
<evidence type="ECO:0000313" key="4">
    <source>
        <dbReference type="Proteomes" id="UP000677913"/>
    </source>
</evidence>
<organism evidence="3 4">
    <name type="scientific">Actinocrinis puniceicyclus</name>
    <dbReference type="NCBI Taxonomy" id="977794"/>
    <lineage>
        <taxon>Bacteria</taxon>
        <taxon>Bacillati</taxon>
        <taxon>Actinomycetota</taxon>
        <taxon>Actinomycetes</taxon>
        <taxon>Catenulisporales</taxon>
        <taxon>Actinospicaceae</taxon>
        <taxon>Actinocrinis</taxon>
    </lineage>
</organism>
<proteinExistence type="predicted"/>